<dbReference type="STRING" id="1661398.A0A482V7V2"/>
<evidence type="ECO:0000256" key="4">
    <source>
        <dbReference type="SAM" id="MobiDB-lite"/>
    </source>
</evidence>
<dbReference type="PRINTS" id="PR00847">
    <property type="entry name" value="HYALURONDASE"/>
</dbReference>
<dbReference type="InterPro" id="IPR018155">
    <property type="entry name" value="Hyaluronidase"/>
</dbReference>
<dbReference type="InterPro" id="IPR032474">
    <property type="entry name" value="Argonaute_N"/>
</dbReference>
<comment type="similarity">
    <text evidence="1">Belongs to the glycosyl hydrolase 56 family.</text>
</comment>
<reference evidence="8 9" key="1">
    <citation type="submission" date="2017-03" db="EMBL/GenBank/DDBJ databases">
        <title>Genome of the blue death feigning beetle - Asbolus verrucosus.</title>
        <authorList>
            <person name="Rider S.D."/>
        </authorList>
    </citation>
    <scope>NUCLEOTIDE SEQUENCE [LARGE SCALE GENOMIC DNA]</scope>
    <source>
        <strain evidence="8">Butters</strain>
        <tissue evidence="8">Head and leg muscle</tissue>
    </source>
</reference>
<evidence type="ECO:0000256" key="2">
    <source>
        <dbReference type="ARBA" id="ARBA00023157"/>
    </source>
</evidence>
<dbReference type="SMART" id="SM01163">
    <property type="entry name" value="DUF1785"/>
    <property type="match status" value="1"/>
</dbReference>
<dbReference type="SUPFAM" id="SSF53098">
    <property type="entry name" value="Ribonuclease H-like"/>
    <property type="match status" value="1"/>
</dbReference>
<dbReference type="EMBL" id="QDEB01129646">
    <property type="protein sequence ID" value="RZB39276.1"/>
    <property type="molecule type" value="Genomic_DNA"/>
</dbReference>
<dbReference type="GO" id="GO:0003723">
    <property type="term" value="F:RNA binding"/>
    <property type="evidence" value="ECO:0007669"/>
    <property type="project" value="InterPro"/>
</dbReference>
<feature type="region of interest" description="Disordered" evidence="4">
    <location>
        <begin position="393"/>
        <end position="451"/>
    </location>
</feature>
<feature type="domain" description="PAZ" evidence="6">
    <location>
        <begin position="750"/>
        <end position="867"/>
    </location>
</feature>
<keyword evidence="5" id="KW-0812">Transmembrane</keyword>
<dbReference type="Pfam" id="PF16486">
    <property type="entry name" value="ArgoN"/>
    <property type="match status" value="1"/>
</dbReference>
<dbReference type="Gene3D" id="3.40.50.2300">
    <property type="match status" value="1"/>
</dbReference>
<evidence type="ECO:0000259" key="6">
    <source>
        <dbReference type="PROSITE" id="PS50821"/>
    </source>
</evidence>
<keyword evidence="5" id="KW-1133">Transmembrane helix</keyword>
<dbReference type="InterPro" id="IPR003100">
    <property type="entry name" value="PAZ_dom"/>
</dbReference>
<dbReference type="Gene3D" id="2.170.260.10">
    <property type="entry name" value="paz domain"/>
    <property type="match status" value="1"/>
</dbReference>
<evidence type="ECO:0000259" key="7">
    <source>
        <dbReference type="PROSITE" id="PS50822"/>
    </source>
</evidence>
<dbReference type="GO" id="GO:0034587">
    <property type="term" value="P:piRNA processing"/>
    <property type="evidence" value="ECO:0007669"/>
    <property type="project" value="UniProtKB-ARBA"/>
</dbReference>
<dbReference type="InterPro" id="IPR013785">
    <property type="entry name" value="Aldolase_TIM"/>
</dbReference>
<dbReference type="InterPro" id="IPR012337">
    <property type="entry name" value="RNaseH-like_sf"/>
</dbReference>
<dbReference type="PRINTS" id="PR00846">
    <property type="entry name" value="GLHYDRLASE56"/>
</dbReference>
<keyword evidence="5" id="KW-0472">Membrane</keyword>
<evidence type="ECO:0000256" key="1">
    <source>
        <dbReference type="ARBA" id="ARBA00008871"/>
    </source>
</evidence>
<accession>A0A482V7V2</accession>
<feature type="region of interest" description="Disordered" evidence="4">
    <location>
        <begin position="482"/>
        <end position="563"/>
    </location>
</feature>
<name>A0A482V7V2_ASBVE</name>
<dbReference type="SUPFAM" id="SSF51445">
    <property type="entry name" value="(Trans)glycosidases"/>
    <property type="match status" value="1"/>
</dbReference>
<dbReference type="CDD" id="cd02846">
    <property type="entry name" value="PAZ_argonaute_like"/>
    <property type="match status" value="1"/>
</dbReference>
<protein>
    <submittedName>
        <fullName evidence="8">Glyco hydro 56, Piwi, PAZ and/or DUF1785 domain containing protein</fullName>
    </submittedName>
</protein>
<dbReference type="CDD" id="cd04657">
    <property type="entry name" value="Piwi_ago-like"/>
    <property type="match status" value="1"/>
</dbReference>
<dbReference type="InterPro" id="IPR001329">
    <property type="entry name" value="Venom_Hyaluronidase"/>
</dbReference>
<dbReference type="PANTHER" id="PTHR22891">
    <property type="entry name" value="EUKARYOTIC TRANSLATION INITIATION FACTOR 2C"/>
    <property type="match status" value="1"/>
</dbReference>
<organism evidence="8 9">
    <name type="scientific">Asbolus verrucosus</name>
    <name type="common">Desert ironclad beetle</name>
    <dbReference type="NCBI Taxonomy" id="1661398"/>
    <lineage>
        <taxon>Eukaryota</taxon>
        <taxon>Metazoa</taxon>
        <taxon>Ecdysozoa</taxon>
        <taxon>Arthropoda</taxon>
        <taxon>Hexapoda</taxon>
        <taxon>Insecta</taxon>
        <taxon>Pterygota</taxon>
        <taxon>Neoptera</taxon>
        <taxon>Endopterygota</taxon>
        <taxon>Coleoptera</taxon>
        <taxon>Polyphaga</taxon>
        <taxon>Cucujiformia</taxon>
        <taxon>Tenebrionidae</taxon>
        <taxon>Pimeliinae</taxon>
        <taxon>Asbolus</taxon>
    </lineage>
</organism>
<dbReference type="InterPro" id="IPR036397">
    <property type="entry name" value="RNaseH_sf"/>
</dbReference>
<dbReference type="PROSITE" id="PS50822">
    <property type="entry name" value="PIWI"/>
    <property type="match status" value="1"/>
</dbReference>
<evidence type="ECO:0000313" key="9">
    <source>
        <dbReference type="Proteomes" id="UP000292052"/>
    </source>
</evidence>
<proteinExistence type="inferred from homology"/>
<keyword evidence="9" id="KW-1185">Reference proteome</keyword>
<sequence length="1360" mass="155692">MECELRDIVLETHRISFLNNNKLVYFFAKAIANHLPFSVMSALFFVFLLLRFLLMMEEGDSDSNHILQRNPPKKTSYYWNVPTFQCDWHKLNFTGLAEKFGIIQNENDRFRGDEIVILYDPGSFPAILKDNTKTIRRNGGVPQEGNLTLHLTLFEEMVNELIPDDEFSGLGIIDFESWRPIYRQNFGTLAPYKELSVEIERQAHPFWPKVLLEKEAARRFEFHARKFMEETIVLAQQLRANATWGYYAYPYCFNMSPNNMKMACPNEVLKENDRIDWLFNASDNLHPSLYLSGGRLTPKEKMQMIEGRVNEAHRVAAYVKTKTHEPKIVPYFWYKYHGGQTFLSKEDVFNSFLTLSTLDVDGVVIWGSSNDVNTKAKCLELYEYVDNVLGPGLDAGERRPMPLKNNPPHPKPLSKNQPLFNSNRLKNEMFKNNPNKKSKVQWSNNLRPGHLHYKDVQNKNQELRKPRKNLDQLQQAVADEYTKREGQVWPKSNLDLNQPGGNPNRFRNQAKQEERRPGPGREEPEPPIPGPSSPLSEVESQPGPKLTMAEKEKQTPFKPGTLGRKITIETNHLQLNLGSLRRVYRYDVTVDPDRPKKMLRVAMELFRKAHYPNNHPSYDGQKLLFSAKKLPFKDDTITGCVNLKDDNDGDKEFKITLKLTGIVDLSSLNNLLQKNVNQDEAFQCVEIVFRQAYTSSFISVGRRFFASTNGNYSVGAGAEMYLGGYQAAVKGWTTLLNVDVTHKAFTTAISIKDLILEMFNRPPMTEQDLAAGLKRWQIESLSKYLEGLKIVYQIPNHPGSKKIYRVNDLQQPPSQATFTHNDQSITVENYFRTKWHYNLKYPRLPTLWVGNKNSRILLPLECCALQEGQPIDGSKMTDNQTAQMIRHAATSTTERKRKIQNIIEKAGYNRNPCINEFGFSISDKFQKVDARILQPPALQYSGGTVAPAKGTWKGRRFIIGAQVQKWTIVGVDVQRARVIEGVNELARMIEDFGRSSGMIFSKPEPFDFINADYRTLFRYLDSKKTFDLIIVVVSPFNKNVYYQVKQAAELSVGCLTQCVKVDTLRKLRQSTIENILLKINCKLNGTSHTLCDLNLVSAEPCMVMGADVTHPSPEARTIPSVVAVTASHDLTATNYNVCVGIQEPRTKMSEMIQDLENITLTKLKRFVAKTNKEPARIYFFRDGVSDGEFERVKQVEIRAVQKACDAFRRGYRPKITFVVVQKRHHTRFFPLDRGDSEDKNFNVSPGTCVDKTITDPSIQNFYLVSHASIQGVARPTKYCTLYDDNKLTNDDLQKLTYYLCHVFTRCNRAVSYPAPTYYAHLAADRAKGYLHGKNINMDRLDGNLVKIKDSFAAKNPMFFS</sequence>
<dbReference type="Gene3D" id="3.30.420.10">
    <property type="entry name" value="Ribonuclease H-like superfamily/Ribonuclease H"/>
    <property type="match status" value="1"/>
</dbReference>
<dbReference type="Proteomes" id="UP000292052">
    <property type="component" value="Unassembled WGS sequence"/>
</dbReference>
<evidence type="ECO:0000256" key="3">
    <source>
        <dbReference type="RuleBase" id="RU361178"/>
    </source>
</evidence>
<feature type="compositionally biased region" description="Polar residues" evidence="4">
    <location>
        <begin position="494"/>
        <end position="509"/>
    </location>
</feature>
<dbReference type="PROSITE" id="PS50821">
    <property type="entry name" value="PAZ"/>
    <property type="match status" value="1"/>
</dbReference>
<evidence type="ECO:0000313" key="8">
    <source>
        <dbReference type="EMBL" id="RZB39276.1"/>
    </source>
</evidence>
<dbReference type="SUPFAM" id="SSF101690">
    <property type="entry name" value="PAZ domain"/>
    <property type="match status" value="1"/>
</dbReference>
<gene>
    <name evidence="8" type="ORF">BDFB_001851</name>
</gene>
<feature type="compositionally biased region" description="Polar residues" evidence="4">
    <location>
        <begin position="417"/>
        <end position="433"/>
    </location>
</feature>
<dbReference type="InterPro" id="IPR017853">
    <property type="entry name" value="GH"/>
</dbReference>
<dbReference type="Pfam" id="PF02170">
    <property type="entry name" value="PAZ"/>
    <property type="match status" value="1"/>
</dbReference>
<keyword evidence="2" id="KW-1015">Disulfide bond</keyword>
<dbReference type="GO" id="GO:0006952">
    <property type="term" value="P:defense response"/>
    <property type="evidence" value="ECO:0007669"/>
    <property type="project" value="InterPro"/>
</dbReference>
<dbReference type="GO" id="GO:0005975">
    <property type="term" value="P:carbohydrate metabolic process"/>
    <property type="evidence" value="ECO:0007669"/>
    <property type="project" value="InterPro"/>
</dbReference>
<comment type="caution">
    <text evidence="8">The sequence shown here is derived from an EMBL/GenBank/DDBJ whole genome shotgun (WGS) entry which is preliminary data.</text>
</comment>
<dbReference type="InterPro" id="IPR045246">
    <property type="entry name" value="Piwi_ago-like"/>
</dbReference>
<dbReference type="Pfam" id="PF16488">
    <property type="entry name" value="ArgoL2"/>
    <property type="match status" value="1"/>
</dbReference>
<dbReference type="InterPro" id="IPR014811">
    <property type="entry name" value="ArgoL1"/>
</dbReference>
<dbReference type="OrthoDB" id="10252740at2759"/>
<dbReference type="InterPro" id="IPR032472">
    <property type="entry name" value="ArgoL2"/>
</dbReference>
<dbReference type="Gene3D" id="3.20.20.70">
    <property type="entry name" value="Aldolase class I"/>
    <property type="match status" value="1"/>
</dbReference>
<dbReference type="Pfam" id="PF01630">
    <property type="entry name" value="Glyco_hydro_56"/>
    <property type="match status" value="1"/>
</dbReference>
<dbReference type="Pfam" id="PF02171">
    <property type="entry name" value="Piwi"/>
    <property type="match status" value="1"/>
</dbReference>
<dbReference type="Pfam" id="PF08699">
    <property type="entry name" value="ArgoL1"/>
    <property type="match status" value="1"/>
</dbReference>
<dbReference type="SMART" id="SM00949">
    <property type="entry name" value="PAZ"/>
    <property type="match status" value="1"/>
</dbReference>
<feature type="transmembrane region" description="Helical" evidence="5">
    <location>
        <begin position="35"/>
        <end position="54"/>
    </location>
</feature>
<feature type="compositionally biased region" description="Basic and acidic residues" evidence="4">
    <location>
        <begin position="510"/>
        <end position="524"/>
    </location>
</feature>
<comment type="similarity">
    <text evidence="3">Belongs to the argonaute family.</text>
</comment>
<dbReference type="GO" id="GO:0004415">
    <property type="term" value="F:hyalurononglucosaminidase activity"/>
    <property type="evidence" value="ECO:0007669"/>
    <property type="project" value="InterPro"/>
</dbReference>
<feature type="domain" description="Piwi" evidence="7">
    <location>
        <begin position="1028"/>
        <end position="1331"/>
    </location>
</feature>
<dbReference type="SMART" id="SM00950">
    <property type="entry name" value="Piwi"/>
    <property type="match status" value="1"/>
</dbReference>
<dbReference type="InterPro" id="IPR003165">
    <property type="entry name" value="Piwi"/>
</dbReference>
<dbReference type="InterPro" id="IPR036085">
    <property type="entry name" value="PAZ_dom_sf"/>
</dbReference>
<evidence type="ECO:0000256" key="5">
    <source>
        <dbReference type="SAM" id="Phobius"/>
    </source>
</evidence>